<dbReference type="EMBL" id="CAJOBA010002880">
    <property type="protein sequence ID" value="CAF3662669.1"/>
    <property type="molecule type" value="Genomic_DNA"/>
</dbReference>
<organism evidence="5 6">
    <name type="scientific">Didymodactylos carnosus</name>
    <dbReference type="NCBI Taxonomy" id="1234261"/>
    <lineage>
        <taxon>Eukaryota</taxon>
        <taxon>Metazoa</taxon>
        <taxon>Spiralia</taxon>
        <taxon>Gnathifera</taxon>
        <taxon>Rotifera</taxon>
        <taxon>Eurotatoria</taxon>
        <taxon>Bdelloidea</taxon>
        <taxon>Philodinida</taxon>
        <taxon>Philodinidae</taxon>
        <taxon>Didymodactylos</taxon>
    </lineage>
</organism>
<keyword evidence="2" id="KW-0245">EGF-like domain</keyword>
<accession>A0A8S2HUJ3</accession>
<dbReference type="CDD" id="cd00054">
    <property type="entry name" value="EGF_CA"/>
    <property type="match status" value="1"/>
</dbReference>
<dbReference type="AlphaFoldDB" id="A0A8S2HUJ3"/>
<comment type="caution">
    <text evidence="5">The sequence shown here is derived from an EMBL/GenBank/DDBJ whole genome shotgun (WGS) entry which is preliminary data.</text>
</comment>
<name>A0A8S2HUJ3_9BILA</name>
<proteinExistence type="predicted"/>
<dbReference type="Proteomes" id="UP000682733">
    <property type="component" value="Unassembled WGS sequence"/>
</dbReference>
<dbReference type="PROSITE" id="PS00010">
    <property type="entry name" value="ASX_HYDROXYL"/>
    <property type="match status" value="1"/>
</dbReference>
<dbReference type="Proteomes" id="UP000677228">
    <property type="component" value="Unassembled WGS sequence"/>
</dbReference>
<feature type="non-terminal residue" evidence="5">
    <location>
        <position position="1"/>
    </location>
</feature>
<evidence type="ECO:0000259" key="3">
    <source>
        <dbReference type="PROSITE" id="PS50026"/>
    </source>
</evidence>
<evidence type="ECO:0000256" key="1">
    <source>
        <dbReference type="ARBA" id="ARBA00023157"/>
    </source>
</evidence>
<protein>
    <recommendedName>
        <fullName evidence="3">EGF-like domain-containing protein</fullName>
    </recommendedName>
</protein>
<sequence>MTWGCSSYGRACALHAQGTGIDAPHLQFGMLTVGLTLLLLIQNRLTFGATTIETKNIGMRFKQAIIDAIQKLDSLSITSKRCSLINASLWDIDTVNEFEYVLSHIYAKTGLYDSPRIAIQFQNGKKVLRLQKTRKNITAESTVTISDDLPYSLTYKTLPYGNSCMILDISKAMNKISVEDNLCFVRRVNHYICKLKIDSCYNNTRCGRNGKCKNFIYKYECLCNFMYNGKHCEK</sequence>
<dbReference type="InterPro" id="IPR000742">
    <property type="entry name" value="EGF"/>
</dbReference>
<dbReference type="PROSITE" id="PS00022">
    <property type="entry name" value="EGF_1"/>
    <property type="match status" value="1"/>
</dbReference>
<dbReference type="PROSITE" id="PS50026">
    <property type="entry name" value="EGF_3"/>
    <property type="match status" value="1"/>
</dbReference>
<reference evidence="5" key="1">
    <citation type="submission" date="2021-02" db="EMBL/GenBank/DDBJ databases">
        <authorList>
            <person name="Nowell W R."/>
        </authorList>
    </citation>
    <scope>NUCLEOTIDE SEQUENCE</scope>
</reference>
<dbReference type="InterPro" id="IPR000152">
    <property type="entry name" value="EGF-type_Asp/Asn_hydroxyl_site"/>
</dbReference>
<feature type="domain" description="EGF-like" evidence="3">
    <location>
        <begin position="196"/>
        <end position="233"/>
    </location>
</feature>
<comment type="caution">
    <text evidence="2">Lacks conserved residue(s) required for the propagation of feature annotation.</text>
</comment>
<gene>
    <name evidence="4" type="ORF">OVA965_LOCUS8504</name>
    <name evidence="5" type="ORF">TMI583_LOCUS8500</name>
</gene>
<dbReference type="Gene3D" id="3.10.100.10">
    <property type="entry name" value="Mannose-Binding Protein A, subunit A"/>
    <property type="match status" value="1"/>
</dbReference>
<dbReference type="EMBL" id="CAJNOK010002879">
    <property type="protein sequence ID" value="CAF0878662.1"/>
    <property type="molecule type" value="Genomic_DNA"/>
</dbReference>
<dbReference type="SUPFAM" id="SSF57196">
    <property type="entry name" value="EGF/Laminin"/>
    <property type="match status" value="1"/>
</dbReference>
<dbReference type="InterPro" id="IPR016186">
    <property type="entry name" value="C-type_lectin-like/link_sf"/>
</dbReference>
<evidence type="ECO:0000256" key="2">
    <source>
        <dbReference type="PROSITE-ProRule" id="PRU00076"/>
    </source>
</evidence>
<evidence type="ECO:0000313" key="4">
    <source>
        <dbReference type="EMBL" id="CAF0878662.1"/>
    </source>
</evidence>
<evidence type="ECO:0000313" key="5">
    <source>
        <dbReference type="EMBL" id="CAF3662669.1"/>
    </source>
</evidence>
<feature type="disulfide bond" evidence="2">
    <location>
        <begin position="223"/>
        <end position="232"/>
    </location>
</feature>
<evidence type="ECO:0000313" key="6">
    <source>
        <dbReference type="Proteomes" id="UP000682733"/>
    </source>
</evidence>
<keyword evidence="1 2" id="KW-1015">Disulfide bond</keyword>